<dbReference type="GO" id="GO:0016020">
    <property type="term" value="C:membrane"/>
    <property type="evidence" value="ECO:0007669"/>
    <property type="project" value="UniProtKB-SubCell"/>
</dbReference>
<dbReference type="GO" id="GO:0006465">
    <property type="term" value="P:signal peptide processing"/>
    <property type="evidence" value="ECO:0007669"/>
    <property type="project" value="InterPro"/>
</dbReference>
<keyword evidence="7" id="KW-1185">Reference proteome</keyword>
<dbReference type="STRING" id="662479.C440_10473"/>
<dbReference type="InterPro" id="IPR019533">
    <property type="entry name" value="Peptidase_S26"/>
</dbReference>
<comment type="caution">
    <text evidence="6">The sequence shown here is derived from an EMBL/GenBank/DDBJ whole genome shotgun (WGS) entry which is preliminary data.</text>
</comment>
<dbReference type="CDD" id="cd06530">
    <property type="entry name" value="S26_SPase_I"/>
    <property type="match status" value="1"/>
</dbReference>
<dbReference type="PATRIC" id="fig|662479.7.peg.2120"/>
<dbReference type="InterPro" id="IPR001733">
    <property type="entry name" value="Peptidase_S26B"/>
</dbReference>
<dbReference type="PANTHER" id="PTHR10806">
    <property type="entry name" value="SIGNAL PEPTIDASE COMPLEX CATALYTIC SUBUNIT SEC11"/>
    <property type="match status" value="1"/>
</dbReference>
<organism evidence="6 7">
    <name type="scientific">Haloferax mucosum ATCC BAA-1512</name>
    <dbReference type="NCBI Taxonomy" id="662479"/>
    <lineage>
        <taxon>Archaea</taxon>
        <taxon>Methanobacteriati</taxon>
        <taxon>Methanobacteriota</taxon>
        <taxon>Stenosarchaea group</taxon>
        <taxon>Halobacteria</taxon>
        <taxon>Halobacteriales</taxon>
        <taxon>Haloferacaceae</taxon>
        <taxon>Haloferax</taxon>
    </lineage>
</organism>
<evidence type="ECO:0000256" key="5">
    <source>
        <dbReference type="SAM" id="Phobius"/>
    </source>
</evidence>
<evidence type="ECO:0000313" key="7">
    <source>
        <dbReference type="Proteomes" id="UP000011550"/>
    </source>
</evidence>
<evidence type="ECO:0000256" key="4">
    <source>
        <dbReference type="ARBA" id="ARBA00023136"/>
    </source>
</evidence>
<dbReference type="OrthoDB" id="4822at2157"/>
<accession>M0IDX4</accession>
<dbReference type="GO" id="GO:0004252">
    <property type="term" value="F:serine-type endopeptidase activity"/>
    <property type="evidence" value="ECO:0007669"/>
    <property type="project" value="InterPro"/>
</dbReference>
<reference evidence="6 7" key="1">
    <citation type="journal article" date="2014" name="PLoS Genet.">
        <title>Phylogenetically driven sequencing of extremely halophilic archaea reveals strategies for static and dynamic osmo-response.</title>
        <authorList>
            <person name="Becker E.A."/>
            <person name="Seitzer P.M."/>
            <person name="Tritt A."/>
            <person name="Larsen D."/>
            <person name="Krusor M."/>
            <person name="Yao A.I."/>
            <person name="Wu D."/>
            <person name="Madern D."/>
            <person name="Eisen J.A."/>
            <person name="Darling A.E."/>
            <person name="Facciotti M.T."/>
        </authorList>
    </citation>
    <scope>NUCLEOTIDE SEQUENCE [LARGE SCALE GENOMIC DNA]</scope>
    <source>
        <strain evidence="6 7">ATCC BAA-1512</strain>
    </source>
</reference>
<dbReference type="PANTHER" id="PTHR10806:SF6">
    <property type="entry name" value="SIGNAL PEPTIDASE COMPLEX CATALYTIC SUBUNIT SEC11"/>
    <property type="match status" value="1"/>
</dbReference>
<evidence type="ECO:0000256" key="3">
    <source>
        <dbReference type="ARBA" id="ARBA00022989"/>
    </source>
</evidence>
<dbReference type="AlphaFoldDB" id="M0IDX4"/>
<keyword evidence="4 5" id="KW-0472">Membrane</keyword>
<proteinExistence type="predicted"/>
<sequence length="199" mass="21588">MSADSPSSTRLFLNDVAQTLVILAVIAAVLFTVTGVWPPMVAVESGSMEPHLERSDLVLITDEGRFAGPAADTNDVVTANASEGYGRIGGHGDVIVYKQPSRTDSPIIHRAVFHVEKGENWYGEANKSYVLGADSCSELRNCPAPHAGYITRGDNNDYYDQAHTIAPPVKPDWIRAKAQFHIPYLGSVRLELQKLAAGR</sequence>
<evidence type="ECO:0000313" key="6">
    <source>
        <dbReference type="EMBL" id="ELZ94038.1"/>
    </source>
</evidence>
<dbReference type="Gene3D" id="2.10.109.10">
    <property type="entry name" value="Umud Fragment, subunit A"/>
    <property type="match status" value="1"/>
</dbReference>
<comment type="subcellular location">
    <subcellularLocation>
        <location evidence="1">Membrane</location>
    </subcellularLocation>
</comment>
<evidence type="ECO:0000256" key="2">
    <source>
        <dbReference type="ARBA" id="ARBA00022692"/>
    </source>
</evidence>
<keyword evidence="2 5" id="KW-0812">Transmembrane</keyword>
<dbReference type="InterPro" id="IPR036286">
    <property type="entry name" value="LexA/Signal_pep-like_sf"/>
</dbReference>
<dbReference type="Proteomes" id="UP000011550">
    <property type="component" value="Unassembled WGS sequence"/>
</dbReference>
<protein>
    <submittedName>
        <fullName evidence="6">Signal sequence peptidase</fullName>
    </submittedName>
</protein>
<name>M0IDX4_9EURY</name>
<dbReference type="RefSeq" id="WP_008320394.1">
    <property type="nucleotide sequence ID" value="NZ_AOLN01000013.1"/>
</dbReference>
<evidence type="ECO:0000256" key="1">
    <source>
        <dbReference type="ARBA" id="ARBA00004370"/>
    </source>
</evidence>
<dbReference type="SUPFAM" id="SSF51306">
    <property type="entry name" value="LexA/Signal peptidase"/>
    <property type="match status" value="1"/>
</dbReference>
<keyword evidence="3 5" id="KW-1133">Transmembrane helix</keyword>
<feature type="transmembrane region" description="Helical" evidence="5">
    <location>
        <begin position="20"/>
        <end position="43"/>
    </location>
</feature>
<gene>
    <name evidence="6" type="ORF">C440_10473</name>
</gene>
<dbReference type="EMBL" id="AOLN01000013">
    <property type="protein sequence ID" value="ELZ94038.1"/>
    <property type="molecule type" value="Genomic_DNA"/>
</dbReference>